<reference evidence="2 3" key="1">
    <citation type="journal article" date="2018" name="Mol. Biol. Evol.">
        <title>Analysis of the draft genome of the red seaweed Gracilariopsis chorda provides insights into genome size evolution in Rhodophyta.</title>
        <authorList>
            <person name="Lee J."/>
            <person name="Yang E.C."/>
            <person name="Graf L."/>
            <person name="Yang J.H."/>
            <person name="Qiu H."/>
            <person name="Zel Zion U."/>
            <person name="Chan C.X."/>
            <person name="Stephens T.G."/>
            <person name="Weber A.P.M."/>
            <person name="Boo G.H."/>
            <person name="Boo S.M."/>
            <person name="Kim K.M."/>
            <person name="Shin Y."/>
            <person name="Jung M."/>
            <person name="Lee S.J."/>
            <person name="Yim H.S."/>
            <person name="Lee J.H."/>
            <person name="Bhattacharya D."/>
            <person name="Yoon H.S."/>
        </authorList>
    </citation>
    <scope>NUCLEOTIDE SEQUENCE [LARGE SCALE GENOMIC DNA]</scope>
    <source>
        <strain evidence="2 3">SKKU-2015</strain>
        <tissue evidence="2">Whole body</tissue>
    </source>
</reference>
<evidence type="ECO:0000313" key="3">
    <source>
        <dbReference type="Proteomes" id="UP000247409"/>
    </source>
</evidence>
<keyword evidence="3" id="KW-1185">Reference proteome</keyword>
<dbReference type="OrthoDB" id="5034579at2759"/>
<dbReference type="Proteomes" id="UP000247409">
    <property type="component" value="Unassembled WGS sequence"/>
</dbReference>
<comment type="caution">
    <text evidence="2">The sequence shown here is derived from an EMBL/GenBank/DDBJ whole genome shotgun (WGS) entry which is preliminary data.</text>
</comment>
<gene>
    <name evidence="2" type="ORF">BWQ96_02283</name>
</gene>
<feature type="region of interest" description="Disordered" evidence="1">
    <location>
        <begin position="32"/>
        <end position="77"/>
    </location>
</feature>
<sequence>MTFEAGSAILSITGVTARLMDRGTHFKLLGAENKSVAPNPSLPRSSSNGAPPPPAQPAARPYVDFADPSNPPHQSDGVAFVLRPPTVPKEQCGQLNEAVHLEWLKGRGAAWISGSPELQYSKENGAFSIRVLDLASPSPDPSATIVTESGLAAALDTLEDAALDECVSRHLTEGGDDRLHLTSAGVNKYYCIPRPLEKDVVVRGSCTCSSPTPDGFEAARRLLRKLWSKQTSFSQSMAVTRRRLSNVLNISVPHEIVLHPSGSDAELVPLVYAIERSKELGCSRVVNIVAAAGEVGSGTAAAAGGRHFSAFTPCGNTVTNGELLLGFPSSTAVVELKPRDSDGNCVSNYDEVVDQVIREYESTGEHPFYVVHAVDGSKTGLRMPSLNFLSKLQNRLGQRLHIVMDACQMRSEANEINWFMERGASVLVTSSKFYSAPGFCGAVVIPPDCVRVLSQKGAPVGMRDYLTQYEVPPRLEAFHNSLLRNVKNVGLLLRWECGITEMEMFDAMGDCVRVAMRNWVNGVKKLVCERRPALELIDVDRGECKGDRTRCGGVNSVVSIKFLTKCGTAHLDATALRRVHRYLTIDASALLPAYASEEERKVCALRCMVGQPVKLGCYGVLRLAVGAAMARDIVQPGQMDKALKDDVKILEKMMVLARYCDGMRD</sequence>
<evidence type="ECO:0000256" key="1">
    <source>
        <dbReference type="SAM" id="MobiDB-lite"/>
    </source>
</evidence>
<organism evidence="2 3">
    <name type="scientific">Gracilariopsis chorda</name>
    <dbReference type="NCBI Taxonomy" id="448386"/>
    <lineage>
        <taxon>Eukaryota</taxon>
        <taxon>Rhodophyta</taxon>
        <taxon>Florideophyceae</taxon>
        <taxon>Rhodymeniophycidae</taxon>
        <taxon>Gracilariales</taxon>
        <taxon>Gracilariaceae</taxon>
        <taxon>Gracilariopsis</taxon>
    </lineage>
</organism>
<name>A0A2V3J1Q1_9FLOR</name>
<dbReference type="AlphaFoldDB" id="A0A2V3J1Q1"/>
<evidence type="ECO:0000313" key="2">
    <source>
        <dbReference type="EMBL" id="PXF47897.1"/>
    </source>
</evidence>
<proteinExistence type="predicted"/>
<feature type="compositionally biased region" description="Polar residues" evidence="1">
    <location>
        <begin position="36"/>
        <end position="49"/>
    </location>
</feature>
<protein>
    <submittedName>
        <fullName evidence="2">Uncharacterized protein</fullName>
    </submittedName>
</protein>
<dbReference type="EMBL" id="NBIV01000018">
    <property type="protein sequence ID" value="PXF47897.1"/>
    <property type="molecule type" value="Genomic_DNA"/>
</dbReference>
<accession>A0A2V3J1Q1</accession>